<organism evidence="1 2">
    <name type="scientific">Rhizophagus irregularis</name>
    <dbReference type="NCBI Taxonomy" id="588596"/>
    <lineage>
        <taxon>Eukaryota</taxon>
        <taxon>Fungi</taxon>
        <taxon>Fungi incertae sedis</taxon>
        <taxon>Mucoromycota</taxon>
        <taxon>Glomeromycotina</taxon>
        <taxon>Glomeromycetes</taxon>
        <taxon>Glomerales</taxon>
        <taxon>Glomeraceae</taxon>
        <taxon>Rhizophagus</taxon>
    </lineage>
</organism>
<name>A0A2I1H6Q3_9GLOM</name>
<dbReference type="Proteomes" id="UP000234323">
    <property type="component" value="Unassembled WGS sequence"/>
</dbReference>
<protein>
    <submittedName>
        <fullName evidence="1">Uncharacterized protein</fullName>
    </submittedName>
</protein>
<dbReference type="VEuPathDB" id="FungiDB:RhiirA1_229147"/>
<sequence length="128" mass="15024">MAKLTLDVAKEIAHSRGGECISERYNEKTWCLWYTRHTQTIEDMRKFAEKKGSLCLATEYVNRWDHHVKKVINERLQQRIFLRELGVEANNIAQKRGGECLSTKYVNTDTPMFWKCAKVMNGLQPFIE</sequence>
<comment type="caution">
    <text evidence="1">The sequence shown here is derived from an EMBL/GenBank/DDBJ whole genome shotgun (WGS) entry which is preliminary data.</text>
</comment>
<evidence type="ECO:0000313" key="2">
    <source>
        <dbReference type="Proteomes" id="UP000234323"/>
    </source>
</evidence>
<reference evidence="1 2" key="1">
    <citation type="submission" date="2015-10" db="EMBL/GenBank/DDBJ databases">
        <title>Genome analyses suggest a sexual origin of heterokaryosis in a supposedly ancient asexual fungus.</title>
        <authorList>
            <person name="Ropars J."/>
            <person name="Sedzielewska K."/>
            <person name="Noel J."/>
            <person name="Charron P."/>
            <person name="Farinelli L."/>
            <person name="Marton T."/>
            <person name="Kruger M."/>
            <person name="Pelin A."/>
            <person name="Brachmann A."/>
            <person name="Corradi N."/>
        </authorList>
    </citation>
    <scope>NUCLEOTIDE SEQUENCE [LARGE SCALE GENOMIC DNA]</scope>
    <source>
        <strain evidence="1 2">A4</strain>
    </source>
</reference>
<dbReference type="EMBL" id="LLXI01001631">
    <property type="protein sequence ID" value="PKY54551.1"/>
    <property type="molecule type" value="Genomic_DNA"/>
</dbReference>
<dbReference type="AlphaFoldDB" id="A0A2I1H6Q3"/>
<evidence type="ECO:0000313" key="1">
    <source>
        <dbReference type="EMBL" id="PKY54551.1"/>
    </source>
</evidence>
<dbReference type="VEuPathDB" id="FungiDB:RhiirFUN_002414"/>
<keyword evidence="2" id="KW-1185">Reference proteome</keyword>
<gene>
    <name evidence="1" type="ORF">RhiirA4_473422</name>
</gene>
<accession>A0A2I1H6Q3</accession>
<proteinExistence type="predicted"/>